<evidence type="ECO:0000313" key="2">
    <source>
        <dbReference type="EMBL" id="TKK69325.1"/>
    </source>
</evidence>
<dbReference type="RefSeq" id="WP_137261320.1">
    <property type="nucleotide sequence ID" value="NZ_SZQL01000005.1"/>
</dbReference>
<dbReference type="InterPro" id="IPR027417">
    <property type="entry name" value="P-loop_NTPase"/>
</dbReference>
<evidence type="ECO:0000313" key="3">
    <source>
        <dbReference type="Proteomes" id="UP000305848"/>
    </source>
</evidence>
<keyword evidence="1" id="KW-0472">Membrane</keyword>
<keyword evidence="1" id="KW-0812">Transmembrane</keyword>
<dbReference type="GO" id="GO:0016740">
    <property type="term" value="F:transferase activity"/>
    <property type="evidence" value="ECO:0007669"/>
    <property type="project" value="UniProtKB-KW"/>
</dbReference>
<dbReference type="EMBL" id="SZQL01000005">
    <property type="protein sequence ID" value="TKK69325.1"/>
    <property type="molecule type" value="Genomic_DNA"/>
</dbReference>
<dbReference type="OrthoDB" id="9777890at2"/>
<keyword evidence="1" id="KW-1133">Transmembrane helix</keyword>
<feature type="transmembrane region" description="Helical" evidence="1">
    <location>
        <begin position="33"/>
        <end position="51"/>
    </location>
</feature>
<organism evidence="2 3">
    <name type="scientific">Ilyomonas limi</name>
    <dbReference type="NCBI Taxonomy" id="2575867"/>
    <lineage>
        <taxon>Bacteria</taxon>
        <taxon>Pseudomonadati</taxon>
        <taxon>Bacteroidota</taxon>
        <taxon>Chitinophagia</taxon>
        <taxon>Chitinophagales</taxon>
        <taxon>Chitinophagaceae</taxon>
        <taxon>Ilyomonas</taxon>
    </lineage>
</organism>
<reference evidence="2 3" key="1">
    <citation type="submission" date="2019-05" db="EMBL/GenBank/DDBJ databases">
        <title>Panacibacter sp. strain 17mud1-8 Genome sequencing and assembly.</title>
        <authorList>
            <person name="Chhetri G."/>
        </authorList>
    </citation>
    <scope>NUCLEOTIDE SEQUENCE [LARGE SCALE GENOMIC DNA]</scope>
    <source>
        <strain evidence="2 3">17mud1-8</strain>
    </source>
</reference>
<dbReference type="Pfam" id="PF13469">
    <property type="entry name" value="Sulfotransfer_3"/>
    <property type="match status" value="1"/>
</dbReference>
<protein>
    <submittedName>
        <fullName evidence="2">Sulfotransferase</fullName>
    </submittedName>
</protein>
<name>A0A4U3L2S3_9BACT</name>
<dbReference type="InterPro" id="IPR052736">
    <property type="entry name" value="Stf3_sulfotransferase"/>
</dbReference>
<dbReference type="SUPFAM" id="SSF52540">
    <property type="entry name" value="P-loop containing nucleoside triphosphate hydrolases"/>
    <property type="match status" value="1"/>
</dbReference>
<dbReference type="PANTHER" id="PTHR36451">
    <property type="entry name" value="PAPS-DEPENDENT SULFOTRANSFERASE STF3"/>
    <property type="match status" value="1"/>
</dbReference>
<proteinExistence type="predicted"/>
<dbReference type="Gene3D" id="3.40.50.300">
    <property type="entry name" value="P-loop containing nucleotide triphosphate hydrolases"/>
    <property type="match status" value="1"/>
</dbReference>
<comment type="caution">
    <text evidence="2">The sequence shown here is derived from an EMBL/GenBank/DDBJ whole genome shotgun (WGS) entry which is preliminary data.</text>
</comment>
<dbReference type="AlphaFoldDB" id="A0A4U3L2S3"/>
<evidence type="ECO:0000256" key="1">
    <source>
        <dbReference type="SAM" id="Phobius"/>
    </source>
</evidence>
<sequence>MKNQLKIMPLHAPVITFTQKVLAAGKLSAKGWMLLVVYYIKLILVMPCALLQRLFYANKIGSTNIAEDPTFIIGHYRSGTTYLHKLMAADERFGYLSYYDIICPNTSLLFGKWLQQVLQFIINHLKLKTAFFNNVVPALNDPAEEERFLINKASAYTDYWRFVFPLNWKEWLSCSQLLNNKIYFQRWKKEYLYVLKLATYKHKGKQLLLKSPPNTERIRYLLQLFPNAKFIYISRDPYHLFYSTRNLWYKAIRKFCLQSIADDQIENVVFGHYVHLMEQYEKDKALIPAGNLVEVRYEDLEKNAIVILQNIYEGLHLNGFELLQKRFIAQLQKEKQYRTFEYEYSKETFKKIEVHWAKYIYQWNNKTADAVTDTYVLN</sequence>
<keyword evidence="3" id="KW-1185">Reference proteome</keyword>
<keyword evidence="2" id="KW-0808">Transferase</keyword>
<dbReference type="PANTHER" id="PTHR36451:SF1">
    <property type="entry name" value="OMEGA-HYDROXY-BETA-DIHYDROMENAQUINONE-9 SULFOTRANSFERASE STF3"/>
    <property type="match status" value="1"/>
</dbReference>
<gene>
    <name evidence="2" type="ORF">FC093_08395</name>
</gene>
<accession>A0A4U3L2S3</accession>
<dbReference type="Proteomes" id="UP000305848">
    <property type="component" value="Unassembled WGS sequence"/>
</dbReference>